<accession>A0AAE4MKN9</accession>
<comment type="caution">
    <text evidence="2">The sequence shown here is derived from an EMBL/GenBank/DDBJ whole genome shotgun (WGS) entry which is preliminary data.</text>
</comment>
<keyword evidence="1" id="KW-1133">Transmembrane helix</keyword>
<name>A0AAE4MKN9_9EURY</name>
<keyword evidence="1" id="KW-0812">Transmembrane</keyword>
<dbReference type="RefSeq" id="WP_338099825.1">
    <property type="nucleotide sequence ID" value="NZ_JAWDKD010000019.1"/>
</dbReference>
<dbReference type="EMBL" id="JAWDKD010000019">
    <property type="protein sequence ID" value="MDV0447388.1"/>
    <property type="molecule type" value="Genomic_DNA"/>
</dbReference>
<dbReference type="Proteomes" id="UP001271789">
    <property type="component" value="Unassembled WGS sequence"/>
</dbReference>
<feature type="transmembrane region" description="Helical" evidence="1">
    <location>
        <begin position="288"/>
        <end position="309"/>
    </location>
</feature>
<sequence>MNSTKLLLSFFVFLLLSPICFGTTQEQIDATPATNPDSLAEMEKSNRTYKVSGEIPVKNAGKEAYGWQMELISVCDSFGQSSDFRNNQVPGGPITHCTPSTDGYIFVGLNPNFHLIDQDFDIIIDSLTKISKEKGIQNIPIVIGISNQPIPAVSPSPRLFPATRPSYFENLTNNDSVLMTYGNVPKKPRGIEAYEWDEKLTEISSDVTFDSSFSNYKVNNGGFIEWVRVDYEFIAVQVSDSYPLNSSELNESMVIITEIGKEHGVKNVPIVVYGNRELFTVEEEKKPMSIPGFNGVVSVFALLGLIGIIRMKK</sequence>
<gene>
    <name evidence="2" type="ORF">MsAg5_12760</name>
</gene>
<evidence type="ECO:0000256" key="1">
    <source>
        <dbReference type="SAM" id="Phobius"/>
    </source>
</evidence>
<dbReference type="AlphaFoldDB" id="A0AAE4MKN9"/>
<evidence type="ECO:0000313" key="2">
    <source>
        <dbReference type="EMBL" id="MDV0447388.1"/>
    </source>
</evidence>
<reference evidence="2" key="1">
    <citation type="submission" date="2023-06" db="EMBL/GenBank/DDBJ databases">
        <title>Genome sequence of Methanosarcinaceae archaeon Ag5.</title>
        <authorList>
            <person name="Protasov E."/>
            <person name="Platt K."/>
            <person name="Poehlein A."/>
            <person name="Daniel R."/>
            <person name="Brune A."/>
        </authorList>
    </citation>
    <scope>NUCLEOTIDE SEQUENCE</scope>
    <source>
        <strain evidence="2">Ag5</strain>
    </source>
</reference>
<evidence type="ECO:0000313" key="3">
    <source>
        <dbReference type="Proteomes" id="UP001271789"/>
    </source>
</evidence>
<keyword evidence="1" id="KW-0472">Membrane</keyword>
<organism evidence="2 3">
    <name type="scientific">Methanolapillus africanus</name>
    <dbReference type="NCBI Taxonomy" id="3028297"/>
    <lineage>
        <taxon>Archaea</taxon>
        <taxon>Methanobacteriati</taxon>
        <taxon>Methanobacteriota</taxon>
        <taxon>Stenosarchaea group</taxon>
        <taxon>Methanomicrobia</taxon>
        <taxon>Methanosarcinales</taxon>
        <taxon>Methanosarcinaceae</taxon>
        <taxon>Methanolapillus</taxon>
    </lineage>
</organism>
<protein>
    <submittedName>
        <fullName evidence="2">Uncharacterized protein</fullName>
    </submittedName>
</protein>
<proteinExistence type="predicted"/>
<keyword evidence="3" id="KW-1185">Reference proteome</keyword>